<dbReference type="EMBL" id="JBHFFA010000001">
    <property type="protein sequence ID" value="KAL2652066.1"/>
    <property type="molecule type" value="Genomic_DNA"/>
</dbReference>
<dbReference type="Proteomes" id="UP001605036">
    <property type="component" value="Unassembled WGS sequence"/>
</dbReference>
<evidence type="ECO:0000313" key="2">
    <source>
        <dbReference type="EMBL" id="KAL2652066.1"/>
    </source>
</evidence>
<feature type="region of interest" description="Disordered" evidence="1">
    <location>
        <begin position="1"/>
        <end position="24"/>
    </location>
</feature>
<gene>
    <name evidence="2" type="ORF">R1flu_020194</name>
</gene>
<name>A0ABD1ZKU2_9MARC</name>
<feature type="region of interest" description="Disordered" evidence="1">
    <location>
        <begin position="44"/>
        <end position="94"/>
    </location>
</feature>
<proteinExistence type="predicted"/>
<accession>A0ABD1ZKU2</accession>
<reference evidence="2 3" key="1">
    <citation type="submission" date="2024-09" db="EMBL/GenBank/DDBJ databases">
        <title>Chromosome-scale assembly of Riccia fluitans.</title>
        <authorList>
            <person name="Paukszto L."/>
            <person name="Sawicki J."/>
            <person name="Karawczyk K."/>
            <person name="Piernik-Szablinska J."/>
            <person name="Szczecinska M."/>
            <person name="Mazdziarz M."/>
        </authorList>
    </citation>
    <scope>NUCLEOTIDE SEQUENCE [LARGE SCALE GENOMIC DNA]</scope>
    <source>
        <strain evidence="2">Rf_01</strain>
        <tissue evidence="2">Aerial parts of the thallus</tissue>
    </source>
</reference>
<evidence type="ECO:0000313" key="3">
    <source>
        <dbReference type="Proteomes" id="UP001605036"/>
    </source>
</evidence>
<evidence type="ECO:0000256" key="1">
    <source>
        <dbReference type="SAM" id="MobiDB-lite"/>
    </source>
</evidence>
<feature type="compositionally biased region" description="Gly residues" evidence="1">
    <location>
        <begin position="51"/>
        <end position="64"/>
    </location>
</feature>
<dbReference type="AlphaFoldDB" id="A0ABD1ZKU2"/>
<keyword evidence="3" id="KW-1185">Reference proteome</keyword>
<feature type="compositionally biased region" description="Polar residues" evidence="1">
    <location>
        <begin position="73"/>
        <end position="88"/>
    </location>
</feature>
<protein>
    <submittedName>
        <fullName evidence="2">Uncharacterized protein</fullName>
    </submittedName>
</protein>
<sequence>MTAAAGGSASLAPCVSGNSQIIGSPRMAPVTPVSGFPTMTFPTVPTPLPTIGGGGGGGSGGRGFGQTLCRYQGKTSPKPSMLPSQLTDSRGWCD</sequence>
<organism evidence="2 3">
    <name type="scientific">Riccia fluitans</name>
    <dbReference type="NCBI Taxonomy" id="41844"/>
    <lineage>
        <taxon>Eukaryota</taxon>
        <taxon>Viridiplantae</taxon>
        <taxon>Streptophyta</taxon>
        <taxon>Embryophyta</taxon>
        <taxon>Marchantiophyta</taxon>
        <taxon>Marchantiopsida</taxon>
        <taxon>Marchantiidae</taxon>
        <taxon>Marchantiales</taxon>
        <taxon>Ricciaceae</taxon>
        <taxon>Riccia</taxon>
    </lineage>
</organism>
<comment type="caution">
    <text evidence="2">The sequence shown here is derived from an EMBL/GenBank/DDBJ whole genome shotgun (WGS) entry which is preliminary data.</text>
</comment>